<sequence length="160" mass="18564">MDKINQILAHPVWKESYEKIQELEKERIFCGHDLEHFLDVARIAYIETLERNLNISREKIYSAALLHDIGRHLEYTQGIPHNEASCVLAEGILKDCGFEAEDRKEILEAIRAHRSKETGQQDSLSGVLYRADKKSRKCLVCRAQEQCNWSQKKKNLTITI</sequence>
<organism evidence="2 3">
    <name type="scientific">Candidatus Blautia merdavium</name>
    <dbReference type="NCBI Taxonomy" id="2838494"/>
    <lineage>
        <taxon>Bacteria</taxon>
        <taxon>Bacillati</taxon>
        <taxon>Bacillota</taxon>
        <taxon>Clostridia</taxon>
        <taxon>Lachnospirales</taxon>
        <taxon>Lachnospiraceae</taxon>
        <taxon>Blautia</taxon>
    </lineage>
</organism>
<evidence type="ECO:0000259" key="1">
    <source>
        <dbReference type="PROSITE" id="PS51831"/>
    </source>
</evidence>
<dbReference type="AlphaFoldDB" id="A0A9D2TCH0"/>
<reference evidence="2" key="1">
    <citation type="journal article" date="2021" name="PeerJ">
        <title>Extensive microbial diversity within the chicken gut microbiome revealed by metagenomics and culture.</title>
        <authorList>
            <person name="Gilroy R."/>
            <person name="Ravi A."/>
            <person name="Getino M."/>
            <person name="Pursley I."/>
            <person name="Horton D.L."/>
            <person name="Alikhan N.F."/>
            <person name="Baker D."/>
            <person name="Gharbi K."/>
            <person name="Hall N."/>
            <person name="Watson M."/>
            <person name="Adriaenssens E.M."/>
            <person name="Foster-Nyarko E."/>
            <person name="Jarju S."/>
            <person name="Secka A."/>
            <person name="Antonio M."/>
            <person name="Oren A."/>
            <person name="Chaudhuri R.R."/>
            <person name="La Ragione R."/>
            <person name="Hildebrand F."/>
            <person name="Pallen M.J."/>
        </authorList>
    </citation>
    <scope>NUCLEOTIDE SEQUENCE</scope>
    <source>
        <strain evidence="2">ChiBcec2-3848</strain>
    </source>
</reference>
<dbReference type="InterPro" id="IPR006674">
    <property type="entry name" value="HD_domain"/>
</dbReference>
<comment type="caution">
    <text evidence="2">The sequence shown here is derived from an EMBL/GenBank/DDBJ whole genome shotgun (WGS) entry which is preliminary data.</text>
</comment>
<proteinExistence type="predicted"/>
<evidence type="ECO:0000313" key="3">
    <source>
        <dbReference type="Proteomes" id="UP000823886"/>
    </source>
</evidence>
<dbReference type="PROSITE" id="PS51831">
    <property type="entry name" value="HD"/>
    <property type="match status" value="1"/>
</dbReference>
<feature type="domain" description="HD" evidence="1">
    <location>
        <begin position="33"/>
        <end position="137"/>
    </location>
</feature>
<dbReference type="Gene3D" id="1.10.3210.10">
    <property type="entry name" value="Hypothetical protein af1432"/>
    <property type="match status" value="1"/>
</dbReference>
<evidence type="ECO:0000313" key="2">
    <source>
        <dbReference type="EMBL" id="HJC63658.1"/>
    </source>
</evidence>
<dbReference type="InterPro" id="IPR003607">
    <property type="entry name" value="HD/PDEase_dom"/>
</dbReference>
<gene>
    <name evidence="2" type="ORF">H9753_08585</name>
</gene>
<dbReference type="CDD" id="cd00077">
    <property type="entry name" value="HDc"/>
    <property type="match status" value="1"/>
</dbReference>
<name>A0A9D2TCH0_9FIRM</name>
<dbReference type="Proteomes" id="UP000823886">
    <property type="component" value="Unassembled WGS sequence"/>
</dbReference>
<reference evidence="2" key="2">
    <citation type="submission" date="2021-04" db="EMBL/GenBank/DDBJ databases">
        <authorList>
            <person name="Gilroy R."/>
        </authorList>
    </citation>
    <scope>NUCLEOTIDE SEQUENCE</scope>
    <source>
        <strain evidence="2">ChiBcec2-3848</strain>
    </source>
</reference>
<dbReference type="Pfam" id="PF01966">
    <property type="entry name" value="HD"/>
    <property type="match status" value="1"/>
</dbReference>
<protein>
    <submittedName>
        <fullName evidence="2">HD domain-containing protein</fullName>
    </submittedName>
</protein>
<accession>A0A9D2TCH0</accession>
<dbReference type="SMART" id="SM00471">
    <property type="entry name" value="HDc"/>
    <property type="match status" value="1"/>
</dbReference>
<dbReference type="EMBL" id="DWVZ01000113">
    <property type="protein sequence ID" value="HJC63658.1"/>
    <property type="molecule type" value="Genomic_DNA"/>
</dbReference>
<dbReference type="SUPFAM" id="SSF109604">
    <property type="entry name" value="HD-domain/PDEase-like"/>
    <property type="match status" value="1"/>
</dbReference>